<name>F8L7X2_SIMNZ</name>
<dbReference type="EMBL" id="FR872582">
    <property type="protein sequence ID" value="CCB88874.1"/>
    <property type="molecule type" value="Genomic_DNA"/>
</dbReference>
<evidence type="ECO:0000313" key="3">
    <source>
        <dbReference type="Proteomes" id="UP000000496"/>
    </source>
</evidence>
<evidence type="ECO:0000256" key="1">
    <source>
        <dbReference type="SAM" id="MobiDB-lite"/>
    </source>
</evidence>
<dbReference type="KEGG" id="sng:SNE_A09970"/>
<feature type="region of interest" description="Disordered" evidence="1">
    <location>
        <begin position="1"/>
        <end position="21"/>
    </location>
</feature>
<reference key="1">
    <citation type="journal article" date="2011" name="Mol. Biol. Evol.">
        <title>Unity in variety -- the pan-genome of the Chlamydiae.</title>
        <authorList>
            <person name="Collingro A."/>
            <person name="Tischler P."/>
            <person name="Weinmaier T."/>
            <person name="Penz T."/>
            <person name="Heinz E."/>
            <person name="Brunham R.C."/>
            <person name="Read T.D."/>
            <person name="Bavoil P.M."/>
            <person name="Sachse K."/>
            <person name="Kahane S."/>
            <person name="Friedman M.G."/>
            <person name="Rattei T."/>
            <person name="Myers G.S.A."/>
            <person name="Horn M."/>
        </authorList>
    </citation>
    <scope>NUCLEOTIDE SEQUENCE</scope>
    <source>
        <strain>Z</strain>
    </source>
</reference>
<keyword evidence="3" id="KW-1185">Reference proteome</keyword>
<dbReference type="HOGENOM" id="CLU_618050_0_0_0"/>
<dbReference type="Proteomes" id="UP000000496">
    <property type="component" value="Chromosome gsn.131"/>
</dbReference>
<feature type="compositionally biased region" description="Polar residues" evidence="1">
    <location>
        <begin position="10"/>
        <end position="21"/>
    </location>
</feature>
<proteinExistence type="predicted"/>
<accession>F8L7X2</accession>
<evidence type="ECO:0000313" key="2">
    <source>
        <dbReference type="EMBL" id="CCB88874.1"/>
    </source>
</evidence>
<sequence length="443" mass="49896">MHWDHILSPSHPNTGKTTENSWTGTAKKVAGLIIFAISCGLIGFKPSLLLFGIGGTYHFYQAYQKTLSSNYETQNQKTGSASDENTGKSESALMNDFGDKVPSHLRQKIIQEVSTLLETWSHYFPHPSKELISFLIEEYTKKEVLQEASLTAHSKASIGDVIQIKDGVYTAQGTTPKGEKIYFGIERLDRRSIYWNFYQRACVRLCDTSRGILNYLGLILNDASELAKVQKNKESYELDCHEFSAFIQKMKEREIYEGGSRWKSLRATETGARSFELMLLEGNFVAYVSKVPIEGVASFPKSLKFNPTTLKRISQIFGNILMTVGVRNIDGVPIFENRGIFRNPLSLVEGGYSDISMQLHAFIGKAFKSHINSTLGINTKNYMTVFPLKQMEAIFISTVGRSRISIDHDLPPELYLDEPLKRASGEKQLLIPLDNLASLYREL</sequence>
<reference evidence="2 3" key="2">
    <citation type="journal article" date="2011" name="Mol. Biol. Evol.">
        <title>Unity in variety--the pan-genome of the Chlamydiae.</title>
        <authorList>
            <person name="Collingro A."/>
            <person name="Tischler P."/>
            <person name="Weinmaier T."/>
            <person name="Penz T."/>
            <person name="Heinz E."/>
            <person name="Brunham R.C."/>
            <person name="Read T.D."/>
            <person name="Bavoil P.M."/>
            <person name="Sachse K."/>
            <person name="Kahane S."/>
            <person name="Friedman M.G."/>
            <person name="Rattei T."/>
            <person name="Myers G.S."/>
            <person name="Horn M."/>
        </authorList>
    </citation>
    <scope>NUCLEOTIDE SEQUENCE [LARGE SCALE GENOMIC DNA]</scope>
    <source>
        <strain evidence="3">ATCC VR-1471 / Z</strain>
    </source>
</reference>
<organism evidence="2 3">
    <name type="scientific">Simkania negevensis (strain ATCC VR-1471 / DSM 27360 / Z)</name>
    <dbReference type="NCBI Taxonomy" id="331113"/>
    <lineage>
        <taxon>Bacteria</taxon>
        <taxon>Pseudomonadati</taxon>
        <taxon>Chlamydiota</taxon>
        <taxon>Chlamydiia</taxon>
        <taxon>Parachlamydiales</taxon>
        <taxon>Simkaniaceae</taxon>
        <taxon>Simkania</taxon>
    </lineage>
</organism>
<dbReference type="AlphaFoldDB" id="F8L7X2"/>
<gene>
    <name evidence="2" type="ordered locus">SNE_A09970</name>
</gene>
<dbReference type="STRING" id="331113.SNE_A09970"/>
<protein>
    <submittedName>
        <fullName evidence="2">Uncharacterized protein</fullName>
    </submittedName>
</protein>